<gene>
    <name evidence="2" type="ORF">G3T16_15935</name>
</gene>
<dbReference type="RefSeq" id="WP_163496095.1">
    <property type="nucleotide sequence ID" value="NZ_CP048711.1"/>
</dbReference>
<dbReference type="AlphaFoldDB" id="A0A6C0U3J3"/>
<evidence type="ECO:0000313" key="2">
    <source>
        <dbReference type="EMBL" id="QIB66661.1"/>
    </source>
</evidence>
<evidence type="ECO:0000313" key="3">
    <source>
        <dbReference type="Proteomes" id="UP000477680"/>
    </source>
</evidence>
<dbReference type="Pfam" id="PF09842">
    <property type="entry name" value="DUF2069"/>
    <property type="match status" value="1"/>
</dbReference>
<organism evidence="2 3">
    <name type="scientific">Kineobactrum salinum</name>
    <dbReference type="NCBI Taxonomy" id="2708301"/>
    <lineage>
        <taxon>Bacteria</taxon>
        <taxon>Pseudomonadati</taxon>
        <taxon>Pseudomonadota</taxon>
        <taxon>Gammaproteobacteria</taxon>
        <taxon>Cellvibrionales</taxon>
        <taxon>Halieaceae</taxon>
        <taxon>Kineobactrum</taxon>
    </lineage>
</organism>
<keyword evidence="3" id="KW-1185">Reference proteome</keyword>
<accession>A0A6C0U3J3</accession>
<evidence type="ECO:0000256" key="1">
    <source>
        <dbReference type="SAM" id="Phobius"/>
    </source>
</evidence>
<reference evidence="2 3" key="1">
    <citation type="submission" date="2020-02" db="EMBL/GenBank/DDBJ databases">
        <title>Genome sequencing for Kineobactrum sp. M2.</title>
        <authorList>
            <person name="Park S.-J."/>
        </authorList>
    </citation>
    <scope>NUCLEOTIDE SEQUENCE [LARGE SCALE GENOMIC DNA]</scope>
    <source>
        <strain evidence="2 3">M2</strain>
    </source>
</reference>
<dbReference type="EMBL" id="CP048711">
    <property type="protein sequence ID" value="QIB66661.1"/>
    <property type="molecule type" value="Genomic_DNA"/>
</dbReference>
<proteinExistence type="predicted"/>
<keyword evidence="1" id="KW-0472">Membrane</keyword>
<feature type="transmembrane region" description="Helical" evidence="1">
    <location>
        <begin position="90"/>
        <end position="110"/>
    </location>
</feature>
<dbReference type="Proteomes" id="UP000477680">
    <property type="component" value="Chromosome"/>
</dbReference>
<feature type="transmembrane region" description="Helical" evidence="1">
    <location>
        <begin position="65"/>
        <end position="84"/>
    </location>
</feature>
<protein>
    <submittedName>
        <fullName evidence="2">DUF2069 domain-containing protein</fullName>
    </submittedName>
</protein>
<keyword evidence="1" id="KW-0812">Transmembrane</keyword>
<dbReference type="InterPro" id="IPR018643">
    <property type="entry name" value="DUF2069_membrane"/>
</dbReference>
<sequence length="129" mass="14803">MSSRPVRSGASLRVWYLVWLCWVLLLLQQLTDALLTQLPWIIWLGKLLPLLVFVPGLLRDSLRSYIWLCFICLLYFIALVERVFALPGQALAWLGLVAVVTLFCSAMLYVRWRARELRQPPIDTSGASL</sequence>
<feature type="transmembrane region" description="Helical" evidence="1">
    <location>
        <begin position="12"/>
        <end position="31"/>
    </location>
</feature>
<name>A0A6C0U3J3_9GAMM</name>
<feature type="transmembrane region" description="Helical" evidence="1">
    <location>
        <begin position="37"/>
        <end position="58"/>
    </location>
</feature>
<dbReference type="KEGG" id="kim:G3T16_15935"/>
<keyword evidence="1" id="KW-1133">Transmembrane helix</keyword>